<proteinExistence type="predicted"/>
<dbReference type="InterPro" id="IPR011047">
    <property type="entry name" value="Quinoprotein_ADH-like_sf"/>
</dbReference>
<dbReference type="Gene3D" id="2.130.10.10">
    <property type="entry name" value="YVTN repeat-like/Quinoprotein amine dehydrogenase"/>
    <property type="match status" value="1"/>
</dbReference>
<gene>
    <name evidence="2" type="ORF">SAMN05421770_105137</name>
</gene>
<dbReference type="Proteomes" id="UP000198356">
    <property type="component" value="Unassembled WGS sequence"/>
</dbReference>
<keyword evidence="1" id="KW-0732">Signal</keyword>
<organism evidence="2 3">
    <name type="scientific">Granulicella rosea</name>
    <dbReference type="NCBI Taxonomy" id="474952"/>
    <lineage>
        <taxon>Bacteria</taxon>
        <taxon>Pseudomonadati</taxon>
        <taxon>Acidobacteriota</taxon>
        <taxon>Terriglobia</taxon>
        <taxon>Terriglobales</taxon>
        <taxon>Acidobacteriaceae</taxon>
        <taxon>Granulicella</taxon>
    </lineage>
</organism>
<dbReference type="RefSeq" id="WP_089409214.1">
    <property type="nucleotide sequence ID" value="NZ_FZOU01000005.1"/>
</dbReference>
<keyword evidence="3" id="KW-1185">Reference proteome</keyword>
<dbReference type="InterPro" id="IPR015943">
    <property type="entry name" value="WD40/YVTN_repeat-like_dom_sf"/>
</dbReference>
<evidence type="ECO:0000313" key="3">
    <source>
        <dbReference type="Proteomes" id="UP000198356"/>
    </source>
</evidence>
<dbReference type="Pfam" id="PF00400">
    <property type="entry name" value="WD40"/>
    <property type="match status" value="1"/>
</dbReference>
<feature type="signal peptide" evidence="1">
    <location>
        <begin position="1"/>
        <end position="21"/>
    </location>
</feature>
<dbReference type="SMART" id="SM00320">
    <property type="entry name" value="WD40"/>
    <property type="match status" value="3"/>
</dbReference>
<evidence type="ECO:0000256" key="1">
    <source>
        <dbReference type="SAM" id="SignalP"/>
    </source>
</evidence>
<feature type="chain" id="PRO_5013099748" evidence="1">
    <location>
        <begin position="22"/>
        <end position="362"/>
    </location>
</feature>
<dbReference type="InterPro" id="IPR001680">
    <property type="entry name" value="WD40_rpt"/>
</dbReference>
<dbReference type="AlphaFoldDB" id="A0A239KRY2"/>
<name>A0A239KRY2_9BACT</name>
<dbReference type="EMBL" id="FZOU01000005">
    <property type="protein sequence ID" value="SNT20428.1"/>
    <property type="molecule type" value="Genomic_DNA"/>
</dbReference>
<dbReference type="SUPFAM" id="SSF50998">
    <property type="entry name" value="Quinoprotein alcohol dehydrogenase-like"/>
    <property type="match status" value="1"/>
</dbReference>
<accession>A0A239KRY2</accession>
<evidence type="ECO:0000313" key="2">
    <source>
        <dbReference type="EMBL" id="SNT20428.1"/>
    </source>
</evidence>
<reference evidence="2 3" key="1">
    <citation type="submission" date="2017-06" db="EMBL/GenBank/DDBJ databases">
        <authorList>
            <person name="Kim H.J."/>
            <person name="Triplett B.A."/>
        </authorList>
    </citation>
    <scope>NUCLEOTIDE SEQUENCE [LARGE SCALE GENOMIC DNA]</scope>
    <source>
        <strain evidence="2 3">DSM 18704</strain>
    </source>
</reference>
<protein>
    <submittedName>
        <fullName evidence="2">WD domain-containing protein, G-beta repeat-containing protein</fullName>
    </submittedName>
</protein>
<dbReference type="PANTHER" id="PTHR19879:SF9">
    <property type="entry name" value="TRANSCRIPTION INITIATION FACTOR TFIID SUBUNIT 5"/>
    <property type="match status" value="1"/>
</dbReference>
<dbReference type="PANTHER" id="PTHR19879">
    <property type="entry name" value="TRANSCRIPTION INITIATION FACTOR TFIID"/>
    <property type="match status" value="1"/>
</dbReference>
<sequence>MKLGQMVVWALFSSRLLIAQANFPAPIFQLQDVKHKLQKNGVQVDGNVLTIRSGVGTPTTINVLAFSNDGSLLAAGMDFGRVVVWNITTHAVAHVVETGQGIVSAVAISPDNQFIATAGREKNGQLTLWNLDSGKLTRTIDISRTPVQSLEFCPKGDCLVVTENGTAIVFDPVHGGTLLDLQALSERMPVLSRDGSVLMTASGDDFILRRVADWKVMRSFPKPVKYAWPLALDTQTGTYVYGEPNGKPGFVVANLDADHPTNITGPSLLPQFNPSTGFFASPDISSGIVFGHSGARLWAWSPKSGKSCLSDVLYSESGKLSPNGLFVASAVDNGVFAAKKAAPGVLVWSTVSVIDSCSLLKP</sequence>